<sequence length="257" mass="28432">MSTAISKDILPSFAVPTLHLLHPRPTVFKFFMVQVFLLKYLLHMRPWNSGMKFKPSLVLATQLNTLVHGRGRAGKVSAIRRTGALPMNKNMAEPEALNLPIAIGIRGSLSPGDFSSSVVFEMCNGYDLGRVSSYSGRDIKGSKTEPESKISTIILGAYLNVADSLANHKSLREILHEATFLFNPTIYGNLNIAVQYEALRKRNGGDRFGHLPQPLPRTNIKAGSHEDQGADKSKVHQIKLPASRPIREDSKSHPNFH</sequence>
<accession>A0ACB6Q9N6</accession>
<gene>
    <name evidence="1" type="ORF">BDR25DRAFT_363165</name>
</gene>
<protein>
    <submittedName>
        <fullName evidence="1">Uncharacterized protein</fullName>
    </submittedName>
</protein>
<dbReference type="Proteomes" id="UP000799755">
    <property type="component" value="Unassembled WGS sequence"/>
</dbReference>
<comment type="caution">
    <text evidence="1">The sequence shown here is derived from an EMBL/GenBank/DDBJ whole genome shotgun (WGS) entry which is preliminary data.</text>
</comment>
<keyword evidence="2" id="KW-1185">Reference proteome</keyword>
<proteinExistence type="predicted"/>
<evidence type="ECO:0000313" key="2">
    <source>
        <dbReference type="Proteomes" id="UP000799755"/>
    </source>
</evidence>
<evidence type="ECO:0000313" key="1">
    <source>
        <dbReference type="EMBL" id="KAF2463077.1"/>
    </source>
</evidence>
<organism evidence="1 2">
    <name type="scientific">Lindgomyces ingoldianus</name>
    <dbReference type="NCBI Taxonomy" id="673940"/>
    <lineage>
        <taxon>Eukaryota</taxon>
        <taxon>Fungi</taxon>
        <taxon>Dikarya</taxon>
        <taxon>Ascomycota</taxon>
        <taxon>Pezizomycotina</taxon>
        <taxon>Dothideomycetes</taxon>
        <taxon>Pleosporomycetidae</taxon>
        <taxon>Pleosporales</taxon>
        <taxon>Lindgomycetaceae</taxon>
        <taxon>Lindgomyces</taxon>
    </lineage>
</organism>
<dbReference type="EMBL" id="MU003554">
    <property type="protein sequence ID" value="KAF2463077.1"/>
    <property type="molecule type" value="Genomic_DNA"/>
</dbReference>
<reference evidence="1" key="1">
    <citation type="journal article" date="2020" name="Stud. Mycol.">
        <title>101 Dothideomycetes genomes: a test case for predicting lifestyles and emergence of pathogens.</title>
        <authorList>
            <person name="Haridas S."/>
            <person name="Albert R."/>
            <person name="Binder M."/>
            <person name="Bloem J."/>
            <person name="Labutti K."/>
            <person name="Salamov A."/>
            <person name="Andreopoulos B."/>
            <person name="Baker S."/>
            <person name="Barry K."/>
            <person name="Bills G."/>
            <person name="Bluhm B."/>
            <person name="Cannon C."/>
            <person name="Castanera R."/>
            <person name="Culley D."/>
            <person name="Daum C."/>
            <person name="Ezra D."/>
            <person name="Gonzalez J."/>
            <person name="Henrissat B."/>
            <person name="Kuo A."/>
            <person name="Liang C."/>
            <person name="Lipzen A."/>
            <person name="Lutzoni F."/>
            <person name="Magnuson J."/>
            <person name="Mondo S."/>
            <person name="Nolan M."/>
            <person name="Ohm R."/>
            <person name="Pangilinan J."/>
            <person name="Park H.-J."/>
            <person name="Ramirez L."/>
            <person name="Alfaro M."/>
            <person name="Sun H."/>
            <person name="Tritt A."/>
            <person name="Yoshinaga Y."/>
            <person name="Zwiers L.-H."/>
            <person name="Turgeon B."/>
            <person name="Goodwin S."/>
            <person name="Spatafora J."/>
            <person name="Crous P."/>
            <person name="Grigoriev I."/>
        </authorList>
    </citation>
    <scope>NUCLEOTIDE SEQUENCE</scope>
    <source>
        <strain evidence="1">ATCC 200398</strain>
    </source>
</reference>
<name>A0ACB6Q9N6_9PLEO</name>